<organism evidence="5">
    <name type="scientific">mine drainage metagenome</name>
    <dbReference type="NCBI Taxonomy" id="410659"/>
    <lineage>
        <taxon>unclassified sequences</taxon>
        <taxon>metagenomes</taxon>
        <taxon>ecological metagenomes</taxon>
    </lineage>
</organism>
<comment type="similarity">
    <text evidence="1">Belongs to the carbamate kinase family.</text>
</comment>
<evidence type="ECO:0000256" key="2">
    <source>
        <dbReference type="ARBA" id="ARBA00022679"/>
    </source>
</evidence>
<dbReference type="GO" id="GO:0019546">
    <property type="term" value="P:L-arginine deiminase pathway"/>
    <property type="evidence" value="ECO:0007669"/>
    <property type="project" value="TreeGrafter"/>
</dbReference>
<keyword evidence="2" id="KW-0808">Transferase</keyword>
<dbReference type="PIRSF" id="PIRSF000723">
    <property type="entry name" value="Carbamate_kin"/>
    <property type="match status" value="1"/>
</dbReference>
<dbReference type="Pfam" id="PF00696">
    <property type="entry name" value="AA_kinase"/>
    <property type="match status" value="1"/>
</dbReference>
<dbReference type="Gene3D" id="3.40.1160.10">
    <property type="entry name" value="Acetylglutamate kinase-like"/>
    <property type="match status" value="1"/>
</dbReference>
<evidence type="ECO:0000256" key="1">
    <source>
        <dbReference type="ARBA" id="ARBA00011066"/>
    </source>
</evidence>
<dbReference type="InterPro" id="IPR001048">
    <property type="entry name" value="Asp/Glu/Uridylate_kinase"/>
</dbReference>
<feature type="non-terminal residue" evidence="5">
    <location>
        <position position="279"/>
    </location>
</feature>
<dbReference type="InterPro" id="IPR003964">
    <property type="entry name" value="Carb_kinase"/>
</dbReference>
<dbReference type="AlphaFoldDB" id="T0ZKC4"/>
<protein>
    <submittedName>
        <fullName evidence="5">Carbamate kinase</fullName>
    </submittedName>
</protein>
<dbReference type="EMBL" id="AUZY01012369">
    <property type="protein sequence ID" value="EQD30280.1"/>
    <property type="molecule type" value="Genomic_DNA"/>
</dbReference>
<comment type="caution">
    <text evidence="5">The sequence shown here is derived from an EMBL/GenBank/DDBJ whole genome shotgun (WGS) entry which is preliminary data.</text>
</comment>
<dbReference type="InterPro" id="IPR036393">
    <property type="entry name" value="AceGlu_kinase-like_sf"/>
</dbReference>
<proteinExistence type="inferred from homology"/>
<evidence type="ECO:0000259" key="4">
    <source>
        <dbReference type="Pfam" id="PF00696"/>
    </source>
</evidence>
<evidence type="ECO:0000313" key="5">
    <source>
        <dbReference type="EMBL" id="EQD30280.1"/>
    </source>
</evidence>
<dbReference type="PANTHER" id="PTHR30409:SF1">
    <property type="entry name" value="CARBAMATE KINASE-RELATED"/>
    <property type="match status" value="1"/>
</dbReference>
<evidence type="ECO:0000256" key="3">
    <source>
        <dbReference type="ARBA" id="ARBA00022777"/>
    </source>
</evidence>
<accession>T0ZKC4</accession>
<reference evidence="5" key="2">
    <citation type="journal article" date="2014" name="ISME J.">
        <title>Microbial stratification in low pH oxic and suboxic macroscopic growths along an acid mine drainage.</title>
        <authorList>
            <person name="Mendez-Garcia C."/>
            <person name="Mesa V."/>
            <person name="Sprenger R.R."/>
            <person name="Richter M."/>
            <person name="Diez M.S."/>
            <person name="Solano J."/>
            <person name="Bargiela R."/>
            <person name="Golyshina O.V."/>
            <person name="Manteca A."/>
            <person name="Ramos J.L."/>
            <person name="Gallego J.R."/>
            <person name="Llorente I."/>
            <person name="Martins Dos Santos V.A."/>
            <person name="Jensen O.N."/>
            <person name="Pelaez A.I."/>
            <person name="Sanchez J."/>
            <person name="Ferrer M."/>
        </authorList>
    </citation>
    <scope>NUCLEOTIDE SEQUENCE</scope>
</reference>
<keyword evidence="3 5" id="KW-0418">Kinase</keyword>
<name>T0ZKC4_9ZZZZ</name>
<reference evidence="5" key="1">
    <citation type="submission" date="2013-08" db="EMBL/GenBank/DDBJ databases">
        <authorList>
            <person name="Mendez C."/>
            <person name="Richter M."/>
            <person name="Ferrer M."/>
            <person name="Sanchez J."/>
        </authorList>
    </citation>
    <scope>NUCLEOTIDE SEQUENCE</scope>
</reference>
<gene>
    <name evidence="5" type="ORF">B1B_18482</name>
</gene>
<dbReference type="GO" id="GO:0008804">
    <property type="term" value="F:carbamate kinase activity"/>
    <property type="evidence" value="ECO:0007669"/>
    <property type="project" value="InterPro"/>
</dbReference>
<feature type="domain" description="Aspartate/glutamate/uridylate kinase" evidence="4">
    <location>
        <begin position="2"/>
        <end position="259"/>
    </location>
</feature>
<dbReference type="SUPFAM" id="SSF53633">
    <property type="entry name" value="Carbamate kinase-like"/>
    <property type="match status" value="1"/>
</dbReference>
<dbReference type="PANTHER" id="PTHR30409">
    <property type="entry name" value="CARBAMATE KINASE"/>
    <property type="match status" value="1"/>
</dbReference>
<sequence length="279" mass="29923">MRAGHELVVTHGNGPQVGNLLREAELGAAEIPAPPMHVLDAESEGQIGYLIALELDTEFRRRRIPRTVVAMIGRTEVSARDPAFRRPTKPVGRFYGAADARRLARAEGWVMRPDAQRGGWRRVVPSPQPRRWLEGPAVRRMLDAGLGADLVPIVTGGGGIPVVRERSGRYRGVDAVIDKDRTAALVAHELGADTLAIVTDVPAAAVGFGTSHPTWLGGVDAATLAGYLRRGEFGEGSMAPKIEAGLRFLRRGGRRFIVTDIPSLPAALAGRAGTRVVHP</sequence>
<dbReference type="PRINTS" id="PR01469">
    <property type="entry name" value="CARBMTKINASE"/>
</dbReference>
<dbReference type="GO" id="GO:0005829">
    <property type="term" value="C:cytosol"/>
    <property type="evidence" value="ECO:0007669"/>
    <property type="project" value="TreeGrafter"/>
</dbReference>